<dbReference type="Proteomes" id="UP000305067">
    <property type="component" value="Unassembled WGS sequence"/>
</dbReference>
<comment type="similarity">
    <text evidence="2">Belongs to the alkB family.</text>
</comment>
<dbReference type="GO" id="GO:0046872">
    <property type="term" value="F:metal ion binding"/>
    <property type="evidence" value="ECO:0007669"/>
    <property type="project" value="UniProtKB-KW"/>
</dbReference>
<evidence type="ECO:0000256" key="2">
    <source>
        <dbReference type="ARBA" id="ARBA00007879"/>
    </source>
</evidence>
<protein>
    <recommendedName>
        <fullName evidence="8">Fe2OG dioxygenase domain-containing protein</fullName>
    </recommendedName>
</protein>
<keyword evidence="5" id="KW-0560">Oxidoreductase</keyword>
<dbReference type="InterPro" id="IPR037151">
    <property type="entry name" value="AlkB-like_sf"/>
</dbReference>
<dbReference type="PANTHER" id="PTHR46030">
    <property type="entry name" value="ALPHA-KETOGLUTARATE-DEPENDENT DIOXYGENASE ALKB HOMOLOG 6"/>
    <property type="match status" value="1"/>
</dbReference>
<gene>
    <name evidence="9" type="ORF">BDV98DRAFT_550799</name>
</gene>
<name>A0A5C3QFE3_9AGAR</name>
<keyword evidence="4" id="KW-0223">Dioxygenase</keyword>
<evidence type="ECO:0000256" key="4">
    <source>
        <dbReference type="ARBA" id="ARBA00022964"/>
    </source>
</evidence>
<organism evidence="9 10">
    <name type="scientific">Pterulicium gracile</name>
    <dbReference type="NCBI Taxonomy" id="1884261"/>
    <lineage>
        <taxon>Eukaryota</taxon>
        <taxon>Fungi</taxon>
        <taxon>Dikarya</taxon>
        <taxon>Basidiomycota</taxon>
        <taxon>Agaricomycotina</taxon>
        <taxon>Agaricomycetes</taxon>
        <taxon>Agaricomycetidae</taxon>
        <taxon>Agaricales</taxon>
        <taxon>Pleurotineae</taxon>
        <taxon>Pterulaceae</taxon>
        <taxon>Pterulicium</taxon>
    </lineage>
</organism>
<reference evidence="9 10" key="1">
    <citation type="journal article" date="2019" name="Nat. Ecol. Evol.">
        <title>Megaphylogeny resolves global patterns of mushroom evolution.</title>
        <authorList>
            <person name="Varga T."/>
            <person name="Krizsan K."/>
            <person name="Foldi C."/>
            <person name="Dima B."/>
            <person name="Sanchez-Garcia M."/>
            <person name="Sanchez-Ramirez S."/>
            <person name="Szollosi G.J."/>
            <person name="Szarkandi J.G."/>
            <person name="Papp V."/>
            <person name="Albert L."/>
            <person name="Andreopoulos W."/>
            <person name="Angelini C."/>
            <person name="Antonin V."/>
            <person name="Barry K.W."/>
            <person name="Bougher N.L."/>
            <person name="Buchanan P."/>
            <person name="Buyck B."/>
            <person name="Bense V."/>
            <person name="Catcheside P."/>
            <person name="Chovatia M."/>
            <person name="Cooper J."/>
            <person name="Damon W."/>
            <person name="Desjardin D."/>
            <person name="Finy P."/>
            <person name="Geml J."/>
            <person name="Haridas S."/>
            <person name="Hughes K."/>
            <person name="Justo A."/>
            <person name="Karasinski D."/>
            <person name="Kautmanova I."/>
            <person name="Kiss B."/>
            <person name="Kocsube S."/>
            <person name="Kotiranta H."/>
            <person name="LaButti K.M."/>
            <person name="Lechner B.E."/>
            <person name="Liimatainen K."/>
            <person name="Lipzen A."/>
            <person name="Lukacs Z."/>
            <person name="Mihaltcheva S."/>
            <person name="Morgado L.N."/>
            <person name="Niskanen T."/>
            <person name="Noordeloos M.E."/>
            <person name="Ohm R.A."/>
            <person name="Ortiz-Santana B."/>
            <person name="Ovrebo C."/>
            <person name="Racz N."/>
            <person name="Riley R."/>
            <person name="Savchenko A."/>
            <person name="Shiryaev A."/>
            <person name="Soop K."/>
            <person name="Spirin V."/>
            <person name="Szebenyi C."/>
            <person name="Tomsovsky M."/>
            <person name="Tulloss R.E."/>
            <person name="Uehling J."/>
            <person name="Grigoriev I.V."/>
            <person name="Vagvolgyi C."/>
            <person name="Papp T."/>
            <person name="Martin F.M."/>
            <person name="Miettinen O."/>
            <person name="Hibbett D.S."/>
            <person name="Nagy L.G."/>
        </authorList>
    </citation>
    <scope>NUCLEOTIDE SEQUENCE [LARGE SCALE GENOMIC DNA]</scope>
    <source>
        <strain evidence="9 10">CBS 309.79</strain>
    </source>
</reference>
<dbReference type="GO" id="GO:0005634">
    <property type="term" value="C:nucleus"/>
    <property type="evidence" value="ECO:0007669"/>
    <property type="project" value="UniProtKB-SubCell"/>
</dbReference>
<dbReference type="Gene3D" id="2.60.120.590">
    <property type="entry name" value="Alpha-ketoglutarate-dependent dioxygenase AlkB-like"/>
    <property type="match status" value="1"/>
</dbReference>
<dbReference type="PANTHER" id="PTHR46030:SF1">
    <property type="entry name" value="ALPHA-KETOGLUTARATE-DEPENDENT DIOXYGENASE ALKB HOMOLOG 6"/>
    <property type="match status" value="1"/>
</dbReference>
<evidence type="ECO:0000313" key="10">
    <source>
        <dbReference type="Proteomes" id="UP000305067"/>
    </source>
</evidence>
<comment type="subcellular location">
    <subcellularLocation>
        <location evidence="1">Nucleus</location>
    </subcellularLocation>
</comment>
<dbReference type="OrthoDB" id="412814at2759"/>
<evidence type="ECO:0000259" key="8">
    <source>
        <dbReference type="PROSITE" id="PS51471"/>
    </source>
</evidence>
<evidence type="ECO:0000256" key="1">
    <source>
        <dbReference type="ARBA" id="ARBA00004123"/>
    </source>
</evidence>
<keyword evidence="3" id="KW-0479">Metal-binding</keyword>
<feature type="domain" description="Fe2OG dioxygenase" evidence="8">
    <location>
        <begin position="98"/>
        <end position="215"/>
    </location>
</feature>
<evidence type="ECO:0000256" key="6">
    <source>
        <dbReference type="ARBA" id="ARBA00023004"/>
    </source>
</evidence>
<dbReference type="PROSITE" id="PS51471">
    <property type="entry name" value="FE2OG_OXY"/>
    <property type="match status" value="1"/>
</dbReference>
<evidence type="ECO:0000256" key="7">
    <source>
        <dbReference type="ARBA" id="ARBA00023242"/>
    </source>
</evidence>
<keyword evidence="7" id="KW-0539">Nucleus</keyword>
<keyword evidence="6" id="KW-0408">Iron</keyword>
<dbReference type="EMBL" id="ML178831">
    <property type="protein sequence ID" value="TFK99957.1"/>
    <property type="molecule type" value="Genomic_DNA"/>
</dbReference>
<dbReference type="InterPro" id="IPR005123">
    <property type="entry name" value="Oxoglu/Fe-dep_dioxygenase_dom"/>
</dbReference>
<sequence length="274" mass="30378">MSILDLSDHLIPGSNEAYYIPNFISSQEEEHLIRKILESPSQKWKQLANRRLQLLGGTVSTSKQTLISEPMPAYVTSYPDVISRLRDLGIFENSAHKAPNHIILNEYLAGQGIMPHEDGPSYHPVVATITLGSHTIFHYYAYKPPSEEGPDSNLNGNDSSLSGRTISPHPVLTVLLEPRSLIITRGKLYTGHLHGIDEVVEDRIHVDPEMNDIVSATESQGGTRIANGDLVADEHIKDVLKQGGVLKRETRYSLTCRDVEKVVNVNALFGSRKV</sequence>
<dbReference type="InterPro" id="IPR032862">
    <property type="entry name" value="ALKBH6"/>
</dbReference>
<accession>A0A5C3QFE3</accession>
<keyword evidence="10" id="KW-1185">Reference proteome</keyword>
<dbReference type="GO" id="GO:0051213">
    <property type="term" value="F:dioxygenase activity"/>
    <property type="evidence" value="ECO:0007669"/>
    <property type="project" value="UniProtKB-KW"/>
</dbReference>
<dbReference type="AlphaFoldDB" id="A0A5C3QFE3"/>
<dbReference type="SUPFAM" id="SSF51197">
    <property type="entry name" value="Clavaminate synthase-like"/>
    <property type="match status" value="1"/>
</dbReference>
<dbReference type="Pfam" id="PF13532">
    <property type="entry name" value="2OG-FeII_Oxy_2"/>
    <property type="match status" value="1"/>
</dbReference>
<dbReference type="STRING" id="1884261.A0A5C3QFE3"/>
<evidence type="ECO:0000256" key="3">
    <source>
        <dbReference type="ARBA" id="ARBA00022723"/>
    </source>
</evidence>
<evidence type="ECO:0000313" key="9">
    <source>
        <dbReference type="EMBL" id="TFK99957.1"/>
    </source>
</evidence>
<evidence type="ECO:0000256" key="5">
    <source>
        <dbReference type="ARBA" id="ARBA00023002"/>
    </source>
</evidence>
<dbReference type="InterPro" id="IPR027450">
    <property type="entry name" value="AlkB-like"/>
</dbReference>
<proteinExistence type="inferred from homology"/>